<evidence type="ECO:0000313" key="2">
    <source>
        <dbReference type="EMBL" id="MBK4733337.1"/>
    </source>
</evidence>
<evidence type="ECO:0000259" key="1">
    <source>
        <dbReference type="PROSITE" id="PS51819"/>
    </source>
</evidence>
<dbReference type="PROSITE" id="PS51819">
    <property type="entry name" value="VOC"/>
    <property type="match status" value="1"/>
</dbReference>
<reference evidence="2" key="1">
    <citation type="submission" date="2021-01" db="EMBL/GenBank/DDBJ databases">
        <title>Genome sequence of strain Noviherbaspirillum sp. DKR-6.</title>
        <authorList>
            <person name="Chaudhary D.K."/>
        </authorList>
    </citation>
    <scope>NUCLEOTIDE SEQUENCE</scope>
    <source>
        <strain evidence="2">DKR-6</strain>
    </source>
</reference>
<name>A0A934SV26_9BURK</name>
<proteinExistence type="predicted"/>
<organism evidence="2 3">
    <name type="scientific">Noviherbaspirillum pedocola</name>
    <dbReference type="NCBI Taxonomy" id="2801341"/>
    <lineage>
        <taxon>Bacteria</taxon>
        <taxon>Pseudomonadati</taxon>
        <taxon>Pseudomonadota</taxon>
        <taxon>Betaproteobacteria</taxon>
        <taxon>Burkholderiales</taxon>
        <taxon>Oxalobacteraceae</taxon>
        <taxon>Noviherbaspirillum</taxon>
    </lineage>
</organism>
<accession>A0A934SV26</accession>
<dbReference type="EMBL" id="JAEPBG010000001">
    <property type="protein sequence ID" value="MBK4733337.1"/>
    <property type="molecule type" value="Genomic_DNA"/>
</dbReference>
<dbReference type="RefSeq" id="WP_200590064.1">
    <property type="nucleotide sequence ID" value="NZ_JAEPBG010000001.1"/>
</dbReference>
<protein>
    <submittedName>
        <fullName evidence="2">VOC family protein</fullName>
    </submittedName>
</protein>
<dbReference type="Gene3D" id="3.10.180.10">
    <property type="entry name" value="2,3-Dihydroxybiphenyl 1,2-Dioxygenase, domain 1"/>
    <property type="match status" value="1"/>
</dbReference>
<dbReference type="SUPFAM" id="SSF54593">
    <property type="entry name" value="Glyoxalase/Bleomycin resistance protein/Dihydroxybiphenyl dioxygenase"/>
    <property type="match status" value="1"/>
</dbReference>
<evidence type="ECO:0000313" key="3">
    <source>
        <dbReference type="Proteomes" id="UP000622890"/>
    </source>
</evidence>
<dbReference type="InterPro" id="IPR029068">
    <property type="entry name" value="Glyas_Bleomycin-R_OHBP_Dase"/>
</dbReference>
<dbReference type="Proteomes" id="UP000622890">
    <property type="component" value="Unassembled WGS sequence"/>
</dbReference>
<feature type="domain" description="VOC" evidence="1">
    <location>
        <begin position="4"/>
        <end position="139"/>
    </location>
</feature>
<dbReference type="PANTHER" id="PTHR46142:SF3">
    <property type="entry name" value="F18B13.24 PROTEIN"/>
    <property type="match status" value="1"/>
</dbReference>
<dbReference type="Pfam" id="PF00903">
    <property type="entry name" value="Glyoxalase"/>
    <property type="match status" value="1"/>
</dbReference>
<comment type="caution">
    <text evidence="2">The sequence shown here is derived from an EMBL/GenBank/DDBJ whole genome shotgun (WGS) entry which is preliminary data.</text>
</comment>
<dbReference type="InterPro" id="IPR004360">
    <property type="entry name" value="Glyas_Fos-R_dOase_dom"/>
</dbReference>
<dbReference type="InterPro" id="IPR037523">
    <property type="entry name" value="VOC_core"/>
</dbReference>
<sequence>MALTLSHYSIRTANLAACRAFYVDVLGLSVGPRPPFPFPGIWLYSGEQGDYANAVVHVIAIDEENSGGLSAYLGDRDVELPHGTGSIDHIAFFASGLSNMLAHLKGLGITPRERTVPALGLHQVFLNDPDGVVIELNYPAAERSAMAG</sequence>
<dbReference type="PANTHER" id="PTHR46142">
    <property type="match status" value="1"/>
</dbReference>
<keyword evidence="3" id="KW-1185">Reference proteome</keyword>
<dbReference type="AlphaFoldDB" id="A0A934SV26"/>
<gene>
    <name evidence="2" type="ORF">JJB74_01710</name>
</gene>